<keyword evidence="5" id="KW-0472">Membrane</keyword>
<dbReference type="GO" id="GO:0005261">
    <property type="term" value="F:monoatomic cation channel activity"/>
    <property type="evidence" value="ECO:0007669"/>
    <property type="project" value="TreeGrafter"/>
</dbReference>
<evidence type="ECO:0000256" key="1">
    <source>
        <dbReference type="ARBA" id="ARBA00004370"/>
    </source>
</evidence>
<reference evidence="7" key="1">
    <citation type="journal article" date="2020" name="Cell">
        <title>Large-Scale Comparative Analyses of Tick Genomes Elucidate Their Genetic Diversity and Vector Capacities.</title>
        <authorList>
            <consortium name="Tick Genome and Microbiome Consortium (TIGMIC)"/>
            <person name="Jia N."/>
            <person name="Wang J."/>
            <person name="Shi W."/>
            <person name="Du L."/>
            <person name="Sun Y."/>
            <person name="Zhan W."/>
            <person name="Jiang J.F."/>
            <person name="Wang Q."/>
            <person name="Zhang B."/>
            <person name="Ji P."/>
            <person name="Bell-Sakyi L."/>
            <person name="Cui X.M."/>
            <person name="Yuan T.T."/>
            <person name="Jiang B.G."/>
            <person name="Yang W.F."/>
            <person name="Lam T.T."/>
            <person name="Chang Q.C."/>
            <person name="Ding S.J."/>
            <person name="Wang X.J."/>
            <person name="Zhu J.G."/>
            <person name="Ruan X.D."/>
            <person name="Zhao L."/>
            <person name="Wei J.T."/>
            <person name="Ye R.Z."/>
            <person name="Que T.C."/>
            <person name="Du C.H."/>
            <person name="Zhou Y.H."/>
            <person name="Cheng J.X."/>
            <person name="Dai P.F."/>
            <person name="Guo W.B."/>
            <person name="Han X.H."/>
            <person name="Huang E.J."/>
            <person name="Li L.F."/>
            <person name="Wei W."/>
            <person name="Gao Y.C."/>
            <person name="Liu J.Z."/>
            <person name="Shao H.Z."/>
            <person name="Wang X."/>
            <person name="Wang C.C."/>
            <person name="Yang T.C."/>
            <person name="Huo Q.B."/>
            <person name="Li W."/>
            <person name="Chen H.Y."/>
            <person name="Chen S.E."/>
            <person name="Zhou L.G."/>
            <person name="Ni X.B."/>
            <person name="Tian J.H."/>
            <person name="Sheng Y."/>
            <person name="Liu T."/>
            <person name="Pan Y.S."/>
            <person name="Xia L.Y."/>
            <person name="Li J."/>
            <person name="Zhao F."/>
            <person name="Cao W.C."/>
        </authorList>
    </citation>
    <scope>NUCLEOTIDE SEQUENCE</scope>
    <source>
        <strain evidence="7">Rmic-2018</strain>
    </source>
</reference>
<evidence type="ECO:0000256" key="2">
    <source>
        <dbReference type="ARBA" id="ARBA00022692"/>
    </source>
</evidence>
<feature type="region of interest" description="Disordered" evidence="6">
    <location>
        <begin position="512"/>
        <end position="539"/>
    </location>
</feature>
<dbReference type="EMBL" id="JABSTU010000011">
    <property type="protein sequence ID" value="KAH8008769.1"/>
    <property type="molecule type" value="Genomic_DNA"/>
</dbReference>
<keyword evidence="2" id="KW-0812">Transmembrane</keyword>
<comment type="caution">
    <text evidence="7">The sequence shown here is derived from an EMBL/GenBank/DDBJ whole genome shotgun (WGS) entry which is preliminary data.</text>
</comment>
<evidence type="ECO:0000256" key="6">
    <source>
        <dbReference type="SAM" id="MobiDB-lite"/>
    </source>
</evidence>
<dbReference type="InterPro" id="IPR035986">
    <property type="entry name" value="PKD_dom_sf"/>
</dbReference>
<name>A0A9J6D3X9_RHIMP</name>
<organism evidence="7 8">
    <name type="scientific">Rhipicephalus microplus</name>
    <name type="common">Cattle tick</name>
    <name type="synonym">Boophilus microplus</name>
    <dbReference type="NCBI Taxonomy" id="6941"/>
    <lineage>
        <taxon>Eukaryota</taxon>
        <taxon>Metazoa</taxon>
        <taxon>Ecdysozoa</taxon>
        <taxon>Arthropoda</taxon>
        <taxon>Chelicerata</taxon>
        <taxon>Arachnida</taxon>
        <taxon>Acari</taxon>
        <taxon>Parasitiformes</taxon>
        <taxon>Ixodida</taxon>
        <taxon>Ixodoidea</taxon>
        <taxon>Ixodidae</taxon>
        <taxon>Rhipicephalinae</taxon>
        <taxon>Rhipicephalus</taxon>
        <taxon>Boophilus</taxon>
    </lineage>
</organism>
<keyword evidence="3" id="KW-0677">Repeat</keyword>
<dbReference type="SUPFAM" id="SSF49299">
    <property type="entry name" value="PKD domain"/>
    <property type="match status" value="1"/>
</dbReference>
<keyword evidence="4" id="KW-1133">Transmembrane helix</keyword>
<evidence type="ECO:0000313" key="7">
    <source>
        <dbReference type="EMBL" id="KAH8008769.1"/>
    </source>
</evidence>
<protein>
    <submittedName>
        <fullName evidence="7">Uncharacterized protein</fullName>
    </submittedName>
</protein>
<gene>
    <name evidence="7" type="ORF">HPB51_004159</name>
</gene>
<evidence type="ECO:0000256" key="5">
    <source>
        <dbReference type="ARBA" id="ARBA00023136"/>
    </source>
</evidence>
<dbReference type="GO" id="GO:0006816">
    <property type="term" value="P:calcium ion transport"/>
    <property type="evidence" value="ECO:0007669"/>
    <property type="project" value="TreeGrafter"/>
</dbReference>
<dbReference type="AlphaFoldDB" id="A0A9J6D3X9"/>
<keyword evidence="8" id="KW-1185">Reference proteome</keyword>
<dbReference type="PANTHER" id="PTHR46730:SF4">
    <property type="entry name" value="POLYCYSTIC KIDNEY DISEASE PROTEIN 1-LIKE 1"/>
    <property type="match status" value="1"/>
</dbReference>
<dbReference type="GO" id="GO:0005886">
    <property type="term" value="C:plasma membrane"/>
    <property type="evidence" value="ECO:0007669"/>
    <property type="project" value="TreeGrafter"/>
</dbReference>
<dbReference type="Proteomes" id="UP000821866">
    <property type="component" value="Chromosome 9"/>
</dbReference>
<dbReference type="PANTHER" id="PTHR46730">
    <property type="entry name" value="POLYCYSTIN-1"/>
    <property type="match status" value="1"/>
</dbReference>
<reference evidence="7" key="2">
    <citation type="submission" date="2021-09" db="EMBL/GenBank/DDBJ databases">
        <authorList>
            <person name="Jia N."/>
            <person name="Wang J."/>
            <person name="Shi W."/>
            <person name="Du L."/>
            <person name="Sun Y."/>
            <person name="Zhan W."/>
            <person name="Jiang J."/>
            <person name="Wang Q."/>
            <person name="Zhang B."/>
            <person name="Ji P."/>
            <person name="Sakyi L.B."/>
            <person name="Cui X."/>
            <person name="Yuan T."/>
            <person name="Jiang B."/>
            <person name="Yang W."/>
            <person name="Lam T.T.-Y."/>
            <person name="Chang Q."/>
            <person name="Ding S."/>
            <person name="Wang X."/>
            <person name="Zhu J."/>
            <person name="Ruan X."/>
            <person name="Zhao L."/>
            <person name="Wei J."/>
            <person name="Que T."/>
            <person name="Du C."/>
            <person name="Cheng J."/>
            <person name="Dai P."/>
            <person name="Han X."/>
            <person name="Huang E."/>
            <person name="Gao Y."/>
            <person name="Liu J."/>
            <person name="Shao H."/>
            <person name="Ye R."/>
            <person name="Li L."/>
            <person name="Wei W."/>
            <person name="Wang X."/>
            <person name="Wang C."/>
            <person name="Huo Q."/>
            <person name="Li W."/>
            <person name="Guo W."/>
            <person name="Chen H."/>
            <person name="Chen S."/>
            <person name="Zhou L."/>
            <person name="Zhou L."/>
            <person name="Ni X."/>
            <person name="Tian J."/>
            <person name="Zhou Y."/>
            <person name="Sheng Y."/>
            <person name="Liu T."/>
            <person name="Pan Y."/>
            <person name="Xia L."/>
            <person name="Li J."/>
            <person name="Zhao F."/>
            <person name="Cao W."/>
        </authorList>
    </citation>
    <scope>NUCLEOTIDE SEQUENCE</scope>
    <source>
        <strain evidence="7">Rmic-2018</strain>
        <tissue evidence="7">Larvae</tissue>
    </source>
</reference>
<comment type="subcellular location">
    <subcellularLocation>
        <location evidence="1">Membrane</location>
    </subcellularLocation>
</comment>
<evidence type="ECO:0000256" key="3">
    <source>
        <dbReference type="ARBA" id="ARBA00022737"/>
    </source>
</evidence>
<proteinExistence type="predicted"/>
<sequence>MIGVKLRCQNAAEWGDVRLPPAATIRTELLTPTMLPLAAAVVTLFISVATPREAEDGYDGDLVVDVYFGDEEEWTQPLRLQSARVHPHCWTTGATHMYQREGLFRPTVTAWFRGHNASRVVAHADFVGVYRDLSSAPDVWLQSLLALPSDVVSTRKHIRCGLHEKTVLPGGYTISYAVSRQIASVCRQADHTRLGKCAGKESVLLFNSTGGPSHEIVYTFQEPGTYIVAVTFRNPLSVATVAKEIRVLDEIRGLRVTINAREVVSQPFFVVSGRNVTLSATHEAGTDVLCSWRVLPACGSCLAVAPSAKHLDSEEQCVAWFLFPVAGAYSVTLEAWNDLGRQRGVIQTLSVVVQDRVKGLRVWTLGHRWVTAVGARLVMKVAVEDGTNATVAYKVPGRQWTPMRSSPSGVAVAVPRFALAGSVSTVCECVPPTQCPSNAPWSPCARTGACQGASSSVWSAVGVTGPRRLSSAVASRRRQAGPSDGWRVEPWPPWSIALLFSDAHRRRPEIGRAGRRQPFPTSFHFGDPSAPQDEERAQKSLSTLAVTAPHGGAIVSVIWRAEQRDRVCARNV</sequence>
<accession>A0A9J6D3X9</accession>
<evidence type="ECO:0000256" key="4">
    <source>
        <dbReference type="ARBA" id="ARBA00022989"/>
    </source>
</evidence>
<evidence type="ECO:0000313" key="8">
    <source>
        <dbReference type="Proteomes" id="UP000821866"/>
    </source>
</evidence>